<dbReference type="Proteomes" id="UP000799755">
    <property type="component" value="Unassembled WGS sequence"/>
</dbReference>
<protein>
    <submittedName>
        <fullName evidence="1">Uncharacterized protein</fullName>
    </submittedName>
</protein>
<comment type="caution">
    <text evidence="1">The sequence shown here is derived from an EMBL/GenBank/DDBJ whole genome shotgun (WGS) entry which is preliminary data.</text>
</comment>
<evidence type="ECO:0000313" key="1">
    <source>
        <dbReference type="EMBL" id="KAF2468982.1"/>
    </source>
</evidence>
<name>A0ACB6QSC9_9PLEO</name>
<sequence length="281" mass="30632">MGILNLKIWALSSFLISATTALPFGASSSTCNQTTLSDAADMYIAAQTAGNPDSLQPILSSGFSYQENNKVLDIKKSVLTKPLKIEHRRTIFDLVLCATYTEVIAPAAANPYVIGTQIRHADDGKVVSIDSIATTTNSWLFNATKTLEYVKAEKWDPLPESQRSPRAVLQAAGDAYLDMWSNATADKAIPWGTPCTRLEGSAYTGKGKSDDSCKPGIPSNHSQAPNTHRRYVVDESMGSVSIFCVWEHMMMAADSHEFRLEGGKLRYVHTMTECGGKVCKL</sequence>
<evidence type="ECO:0000313" key="2">
    <source>
        <dbReference type="Proteomes" id="UP000799755"/>
    </source>
</evidence>
<proteinExistence type="predicted"/>
<dbReference type="EMBL" id="MU003514">
    <property type="protein sequence ID" value="KAF2468982.1"/>
    <property type="molecule type" value="Genomic_DNA"/>
</dbReference>
<gene>
    <name evidence="1" type="ORF">BDR25DRAFT_230288</name>
</gene>
<accession>A0ACB6QSC9</accession>
<keyword evidence="2" id="KW-1185">Reference proteome</keyword>
<organism evidence="1 2">
    <name type="scientific">Lindgomyces ingoldianus</name>
    <dbReference type="NCBI Taxonomy" id="673940"/>
    <lineage>
        <taxon>Eukaryota</taxon>
        <taxon>Fungi</taxon>
        <taxon>Dikarya</taxon>
        <taxon>Ascomycota</taxon>
        <taxon>Pezizomycotina</taxon>
        <taxon>Dothideomycetes</taxon>
        <taxon>Pleosporomycetidae</taxon>
        <taxon>Pleosporales</taxon>
        <taxon>Lindgomycetaceae</taxon>
        <taxon>Lindgomyces</taxon>
    </lineage>
</organism>
<reference evidence="1" key="1">
    <citation type="journal article" date="2020" name="Stud. Mycol.">
        <title>101 Dothideomycetes genomes: a test case for predicting lifestyles and emergence of pathogens.</title>
        <authorList>
            <person name="Haridas S."/>
            <person name="Albert R."/>
            <person name="Binder M."/>
            <person name="Bloem J."/>
            <person name="Labutti K."/>
            <person name="Salamov A."/>
            <person name="Andreopoulos B."/>
            <person name="Baker S."/>
            <person name="Barry K."/>
            <person name="Bills G."/>
            <person name="Bluhm B."/>
            <person name="Cannon C."/>
            <person name="Castanera R."/>
            <person name="Culley D."/>
            <person name="Daum C."/>
            <person name="Ezra D."/>
            <person name="Gonzalez J."/>
            <person name="Henrissat B."/>
            <person name="Kuo A."/>
            <person name="Liang C."/>
            <person name="Lipzen A."/>
            <person name="Lutzoni F."/>
            <person name="Magnuson J."/>
            <person name="Mondo S."/>
            <person name="Nolan M."/>
            <person name="Ohm R."/>
            <person name="Pangilinan J."/>
            <person name="Park H.-J."/>
            <person name="Ramirez L."/>
            <person name="Alfaro M."/>
            <person name="Sun H."/>
            <person name="Tritt A."/>
            <person name="Yoshinaga Y."/>
            <person name="Zwiers L.-H."/>
            <person name="Turgeon B."/>
            <person name="Goodwin S."/>
            <person name="Spatafora J."/>
            <person name="Crous P."/>
            <person name="Grigoriev I."/>
        </authorList>
    </citation>
    <scope>NUCLEOTIDE SEQUENCE</scope>
    <source>
        <strain evidence="1">ATCC 200398</strain>
    </source>
</reference>